<comment type="caution">
    <text evidence="1">The sequence shown here is derived from an EMBL/GenBank/DDBJ whole genome shotgun (WGS) entry which is preliminary data.</text>
</comment>
<reference evidence="1 2" key="1">
    <citation type="journal article" date="2021" name="Elife">
        <title>Chloroplast acquisition without the gene transfer in kleptoplastic sea slugs, Plakobranchus ocellatus.</title>
        <authorList>
            <person name="Maeda T."/>
            <person name="Takahashi S."/>
            <person name="Yoshida T."/>
            <person name="Shimamura S."/>
            <person name="Takaki Y."/>
            <person name="Nagai Y."/>
            <person name="Toyoda A."/>
            <person name="Suzuki Y."/>
            <person name="Arimoto A."/>
            <person name="Ishii H."/>
            <person name="Satoh N."/>
            <person name="Nishiyama T."/>
            <person name="Hasebe M."/>
            <person name="Maruyama T."/>
            <person name="Minagawa J."/>
            <person name="Obokata J."/>
            <person name="Shigenobu S."/>
        </authorList>
    </citation>
    <scope>NUCLEOTIDE SEQUENCE [LARGE SCALE GENOMIC DNA]</scope>
</reference>
<keyword evidence="2" id="KW-1185">Reference proteome</keyword>
<dbReference type="Proteomes" id="UP000735302">
    <property type="component" value="Unassembled WGS sequence"/>
</dbReference>
<sequence>MNPNIWTMRILKHNPNIRTMRILKAIIPSAHAVFSPQGVQLETSPVGVPCNRLVVVIIETAFSLFSSSYAPDERLMFFTWYVISPAIVLLYP</sequence>
<name>A0AAV4CV98_9GAST</name>
<gene>
    <name evidence="1" type="ORF">PoB_006232900</name>
</gene>
<dbReference type="AlphaFoldDB" id="A0AAV4CV98"/>
<protein>
    <submittedName>
        <fullName evidence="1">Uncharacterized protein</fullName>
    </submittedName>
</protein>
<proteinExistence type="predicted"/>
<evidence type="ECO:0000313" key="1">
    <source>
        <dbReference type="EMBL" id="GFO35824.1"/>
    </source>
</evidence>
<dbReference type="EMBL" id="BLXT01007004">
    <property type="protein sequence ID" value="GFO35824.1"/>
    <property type="molecule type" value="Genomic_DNA"/>
</dbReference>
<organism evidence="1 2">
    <name type="scientific">Plakobranchus ocellatus</name>
    <dbReference type="NCBI Taxonomy" id="259542"/>
    <lineage>
        <taxon>Eukaryota</taxon>
        <taxon>Metazoa</taxon>
        <taxon>Spiralia</taxon>
        <taxon>Lophotrochozoa</taxon>
        <taxon>Mollusca</taxon>
        <taxon>Gastropoda</taxon>
        <taxon>Heterobranchia</taxon>
        <taxon>Euthyneura</taxon>
        <taxon>Panpulmonata</taxon>
        <taxon>Sacoglossa</taxon>
        <taxon>Placobranchoidea</taxon>
        <taxon>Plakobranchidae</taxon>
        <taxon>Plakobranchus</taxon>
    </lineage>
</organism>
<accession>A0AAV4CV98</accession>
<evidence type="ECO:0000313" key="2">
    <source>
        <dbReference type="Proteomes" id="UP000735302"/>
    </source>
</evidence>